<reference evidence="3" key="1">
    <citation type="journal article" date="2016" name="Ticks Tick Borne Dis.">
        <title>De novo assembly and annotation of the salivary gland transcriptome of Rhipicephalus appendiculatus male and female ticks during blood feeding.</title>
        <authorList>
            <person name="de Castro M.H."/>
            <person name="de Klerk D."/>
            <person name="Pienaar R."/>
            <person name="Latif A.A."/>
            <person name="Rees D.J."/>
            <person name="Mans B.J."/>
        </authorList>
    </citation>
    <scope>NUCLEOTIDE SEQUENCE</scope>
    <source>
        <tissue evidence="3">Salivary glands</tissue>
    </source>
</reference>
<evidence type="ECO:0000256" key="2">
    <source>
        <dbReference type="SAM" id="SignalP"/>
    </source>
</evidence>
<organism evidence="3">
    <name type="scientific">Rhipicephalus appendiculatus</name>
    <name type="common">Brown ear tick</name>
    <dbReference type="NCBI Taxonomy" id="34631"/>
    <lineage>
        <taxon>Eukaryota</taxon>
        <taxon>Metazoa</taxon>
        <taxon>Ecdysozoa</taxon>
        <taxon>Arthropoda</taxon>
        <taxon>Chelicerata</taxon>
        <taxon>Arachnida</taxon>
        <taxon>Acari</taxon>
        <taxon>Parasitiformes</taxon>
        <taxon>Ixodida</taxon>
        <taxon>Ixodoidea</taxon>
        <taxon>Ixodidae</taxon>
        <taxon>Rhipicephalinae</taxon>
        <taxon>Rhipicephalus</taxon>
        <taxon>Rhipicephalus</taxon>
    </lineage>
</organism>
<name>A0A131Z3P9_RHIAP</name>
<keyword evidence="2" id="KW-0732">Signal</keyword>
<sequence length="254" mass="28599">MKPTVSVGLILLAVIISEAHARVRSQRDHRSASATPKNRRGSQKPITNGAHIKLNLTEVVREYIVKYIGKEVLNFSLKEQVGNEWPTVKAKTGELVYGDQCKKVTYFPDMDCSDYYIYYIYNGISSPFDLPINLTLSYKGIRNDTHELNINNASYIYWNPDNITMYPANTSQSNFSEEKCNFSIQVTFSGSFVYHVGTVQDDKPKQGSHPIGRVALLTTKGLSQQGDEVLVYKISGVFIHTVTCTPKMEEKKGQ</sequence>
<proteinExistence type="predicted"/>
<evidence type="ECO:0000256" key="1">
    <source>
        <dbReference type="SAM" id="MobiDB-lite"/>
    </source>
</evidence>
<feature type="region of interest" description="Disordered" evidence="1">
    <location>
        <begin position="25"/>
        <end position="46"/>
    </location>
</feature>
<accession>A0A131Z3P9</accession>
<feature type="chain" id="PRO_5007286605" evidence="2">
    <location>
        <begin position="22"/>
        <end position="254"/>
    </location>
</feature>
<dbReference type="EMBL" id="GEDV01002524">
    <property type="protein sequence ID" value="JAP86033.1"/>
    <property type="molecule type" value="Transcribed_RNA"/>
</dbReference>
<feature type="signal peptide" evidence="2">
    <location>
        <begin position="1"/>
        <end position="21"/>
    </location>
</feature>
<dbReference type="AlphaFoldDB" id="A0A131Z3P9"/>
<evidence type="ECO:0000313" key="3">
    <source>
        <dbReference type="EMBL" id="JAP86033.1"/>
    </source>
</evidence>
<protein>
    <submittedName>
        <fullName evidence="3">DA-P36 family member</fullName>
    </submittedName>
</protein>